<keyword evidence="3" id="KW-0560">Oxidoreductase</keyword>
<dbReference type="InterPro" id="IPR000534">
    <property type="entry name" value="Semialdehyde_DH_NAD-bd"/>
</dbReference>
<gene>
    <name evidence="5" type="ORF">SAMN05216231_3028</name>
</gene>
<dbReference type="EMBL" id="FNKD01000003">
    <property type="protein sequence ID" value="SDQ91724.1"/>
    <property type="molecule type" value="Genomic_DNA"/>
</dbReference>
<dbReference type="SMART" id="SM00859">
    <property type="entry name" value="Semialdhyde_dh"/>
    <property type="match status" value="1"/>
</dbReference>
<dbReference type="GO" id="GO:0008774">
    <property type="term" value="F:acetaldehyde dehydrogenase (acetylating) activity"/>
    <property type="evidence" value="ECO:0007669"/>
    <property type="project" value="UniProtKB-UniRule"/>
</dbReference>
<evidence type="ECO:0000256" key="3">
    <source>
        <dbReference type="HAMAP-Rule" id="MF_01657"/>
    </source>
</evidence>
<comment type="similarity">
    <text evidence="1 3">Belongs to the acetaldehyde dehydrogenase family.</text>
</comment>
<feature type="binding site" evidence="3">
    <location>
        <position position="268"/>
    </location>
    <ligand>
        <name>NAD(+)</name>
        <dbReference type="ChEBI" id="CHEBI:57540"/>
    </ligand>
</feature>
<dbReference type="AlphaFoldDB" id="A0A1H1ET44"/>
<feature type="active site" description="Acyl-thioester intermediate" evidence="3">
    <location>
        <position position="127"/>
    </location>
</feature>
<feature type="binding site" evidence="3">
    <location>
        <begin position="11"/>
        <end position="14"/>
    </location>
    <ligand>
        <name>NAD(+)</name>
        <dbReference type="ChEBI" id="CHEBI:57540"/>
    </ligand>
</feature>
<evidence type="ECO:0000256" key="1">
    <source>
        <dbReference type="ARBA" id="ARBA00009244"/>
    </source>
</evidence>
<organism evidence="5 6">
    <name type="scientific">Virgibacillus salinus</name>
    <dbReference type="NCBI Taxonomy" id="553311"/>
    <lineage>
        <taxon>Bacteria</taxon>
        <taxon>Bacillati</taxon>
        <taxon>Bacillota</taxon>
        <taxon>Bacilli</taxon>
        <taxon>Bacillales</taxon>
        <taxon>Bacillaceae</taxon>
        <taxon>Virgibacillus</taxon>
    </lineage>
</organism>
<dbReference type="Pfam" id="PF09290">
    <property type="entry name" value="AcetDehyd-dimer"/>
    <property type="match status" value="1"/>
</dbReference>
<dbReference type="Proteomes" id="UP000199444">
    <property type="component" value="Unassembled WGS sequence"/>
</dbReference>
<dbReference type="CDD" id="cd23933">
    <property type="entry name" value="ALDH_C"/>
    <property type="match status" value="1"/>
</dbReference>
<evidence type="ECO:0000256" key="2">
    <source>
        <dbReference type="ARBA" id="ARBA00023027"/>
    </source>
</evidence>
<dbReference type="NCBIfam" id="TIGR03215">
    <property type="entry name" value="ac_ald_DH_ac"/>
    <property type="match status" value="1"/>
</dbReference>
<reference evidence="5 6" key="1">
    <citation type="submission" date="2016-10" db="EMBL/GenBank/DDBJ databases">
        <authorList>
            <person name="de Groot N.N."/>
        </authorList>
    </citation>
    <scope>NUCLEOTIDE SEQUENCE [LARGE SCALE GENOMIC DNA]</scope>
    <source>
        <strain evidence="5 6">CGMCC 1.10449</strain>
    </source>
</reference>
<dbReference type="SUPFAM" id="SSF51735">
    <property type="entry name" value="NAD(P)-binding Rossmann-fold domains"/>
    <property type="match status" value="1"/>
</dbReference>
<comment type="catalytic activity">
    <reaction evidence="3">
        <text>acetaldehyde + NAD(+) + CoA = acetyl-CoA + NADH + H(+)</text>
        <dbReference type="Rhea" id="RHEA:23288"/>
        <dbReference type="ChEBI" id="CHEBI:15343"/>
        <dbReference type="ChEBI" id="CHEBI:15378"/>
        <dbReference type="ChEBI" id="CHEBI:57287"/>
        <dbReference type="ChEBI" id="CHEBI:57288"/>
        <dbReference type="ChEBI" id="CHEBI:57540"/>
        <dbReference type="ChEBI" id="CHEBI:57945"/>
        <dbReference type="EC" id="1.2.1.10"/>
    </reaction>
</comment>
<dbReference type="EC" id="1.2.1.10" evidence="3"/>
<dbReference type="NCBIfam" id="NF006157">
    <property type="entry name" value="PRK08300.1"/>
    <property type="match status" value="1"/>
</dbReference>
<evidence type="ECO:0000313" key="5">
    <source>
        <dbReference type="EMBL" id="SDQ91724.1"/>
    </source>
</evidence>
<proteinExistence type="inferred from homology"/>
<feature type="binding site" evidence="3">
    <location>
        <begin position="158"/>
        <end position="166"/>
    </location>
    <ligand>
        <name>NAD(+)</name>
        <dbReference type="ChEBI" id="CHEBI:57540"/>
    </ligand>
</feature>
<dbReference type="GO" id="GO:0051287">
    <property type="term" value="F:NAD binding"/>
    <property type="evidence" value="ECO:0007669"/>
    <property type="project" value="UniProtKB-UniRule"/>
</dbReference>
<dbReference type="PIRSF" id="PIRSF015689">
    <property type="entry name" value="Actaldh_dh_actl"/>
    <property type="match status" value="1"/>
</dbReference>
<dbReference type="STRING" id="553311.SAMN05216231_3028"/>
<evidence type="ECO:0000313" key="6">
    <source>
        <dbReference type="Proteomes" id="UP000199444"/>
    </source>
</evidence>
<dbReference type="InterPro" id="IPR015426">
    <property type="entry name" value="Acetylaldehyde_DH_C"/>
</dbReference>
<dbReference type="RefSeq" id="WP_092493786.1">
    <property type="nucleotide sequence ID" value="NZ_FNKD01000003.1"/>
</dbReference>
<keyword evidence="2 3" id="KW-0520">NAD</keyword>
<dbReference type="SUPFAM" id="SSF55347">
    <property type="entry name" value="Glyceraldehyde-3-phosphate dehydrogenase-like, C-terminal domain"/>
    <property type="match status" value="1"/>
</dbReference>
<keyword evidence="6" id="KW-1185">Reference proteome</keyword>
<name>A0A1H1ET44_9BACI</name>
<evidence type="ECO:0000259" key="4">
    <source>
        <dbReference type="SMART" id="SM00859"/>
    </source>
</evidence>
<sequence length="299" mass="32048">MEKVKAAIIGSGNIGTDLMYKLEQSDVIDLTTMIGIDADSDGLIRAEKSGYRVFSNGIQGFVDNPDSADIVFDATSAIAHVEHAKILKDLGKMVIDLTPAAVGPFFSPAVGNKEDNSKLDNVNMITCGGQATIPIVNAVNQVSDVKYGEIVATISSLSAGPGTRANIDEFTITTRRGIEEVGGANTGKALIILNPADPPILMRNTVYCEVEHMDEAKVNAAIKAMVDKVKEYVPGYHLRQDPIFDGNTITVFLEIEGAGDYFPPYAGNLDIMTAAAKRVGEDFGRLMLDKKAAVQNHKK</sequence>
<dbReference type="HAMAP" id="MF_01657">
    <property type="entry name" value="Ac_ald_DH_ac"/>
    <property type="match status" value="1"/>
</dbReference>
<feature type="domain" description="Semialdehyde dehydrogenase NAD-binding" evidence="4">
    <location>
        <begin position="5"/>
        <end position="113"/>
    </location>
</feature>
<keyword evidence="3" id="KW-0058">Aromatic hydrocarbons catabolism</keyword>
<dbReference type="InterPro" id="IPR036291">
    <property type="entry name" value="NAD(P)-bd_dom_sf"/>
</dbReference>
<dbReference type="Gene3D" id="3.30.360.10">
    <property type="entry name" value="Dihydrodipicolinate Reductase, domain 2"/>
    <property type="match status" value="1"/>
</dbReference>
<dbReference type="Gene3D" id="3.40.50.720">
    <property type="entry name" value="NAD(P)-binding Rossmann-like Domain"/>
    <property type="match status" value="1"/>
</dbReference>
<accession>A0A1H1ET44</accession>
<protein>
    <recommendedName>
        <fullName evidence="3">Acetaldehyde dehydrogenase</fullName>
        <ecNumber evidence="3">1.2.1.10</ecNumber>
    </recommendedName>
    <alternativeName>
        <fullName evidence="3">Acetaldehyde dehydrogenase [acetylating]</fullName>
    </alternativeName>
</protein>
<dbReference type="InterPro" id="IPR003361">
    <property type="entry name" value="Acetaldehyde_dehydrogenase"/>
</dbReference>